<dbReference type="InterPro" id="IPR043143">
    <property type="entry name" value="Mal/L-sulf/L-lact_DH-like_NADP"/>
</dbReference>
<dbReference type="EMBL" id="JACHLY010000001">
    <property type="protein sequence ID" value="MBB6000740.1"/>
    <property type="molecule type" value="Genomic_DNA"/>
</dbReference>
<proteinExistence type="predicted"/>
<dbReference type="SUPFAM" id="SSF89733">
    <property type="entry name" value="L-sulfolactate dehydrogenase-like"/>
    <property type="match status" value="1"/>
</dbReference>
<evidence type="ECO:0000256" key="1">
    <source>
        <dbReference type="ARBA" id="ARBA00023002"/>
    </source>
</evidence>
<gene>
    <name evidence="3" type="ORF">HNR25_004491</name>
</gene>
<comment type="caution">
    <text evidence="3">The sequence shown here is derived from an EMBL/GenBank/DDBJ whole genome shotgun (WGS) entry which is preliminary data.</text>
</comment>
<evidence type="ECO:0000256" key="2">
    <source>
        <dbReference type="SAM" id="MobiDB-lite"/>
    </source>
</evidence>
<evidence type="ECO:0000313" key="3">
    <source>
        <dbReference type="EMBL" id="MBB6000740.1"/>
    </source>
</evidence>
<feature type="region of interest" description="Disordered" evidence="2">
    <location>
        <begin position="1"/>
        <end position="29"/>
    </location>
</feature>
<organism evidence="3 4">
    <name type="scientific">Streptomonospora salina</name>
    <dbReference type="NCBI Taxonomy" id="104205"/>
    <lineage>
        <taxon>Bacteria</taxon>
        <taxon>Bacillati</taxon>
        <taxon>Actinomycetota</taxon>
        <taxon>Actinomycetes</taxon>
        <taxon>Streptosporangiales</taxon>
        <taxon>Nocardiopsidaceae</taxon>
        <taxon>Streptomonospora</taxon>
    </lineage>
</organism>
<dbReference type="RefSeq" id="WP_184638363.1">
    <property type="nucleotide sequence ID" value="NZ_BAABKT010000038.1"/>
</dbReference>
<dbReference type="Proteomes" id="UP000578077">
    <property type="component" value="Unassembled WGS sequence"/>
</dbReference>
<dbReference type="Gene3D" id="3.30.1370.60">
    <property type="entry name" value="Hypothetical oxidoreductase yiak, domain 2"/>
    <property type="match status" value="1"/>
</dbReference>
<keyword evidence="4" id="KW-1185">Reference proteome</keyword>
<evidence type="ECO:0000313" key="4">
    <source>
        <dbReference type="Proteomes" id="UP000578077"/>
    </source>
</evidence>
<protein>
    <submittedName>
        <fullName evidence="3">LDH2 family malate/lactate/ureidoglycolate dehydrogenase</fullName>
    </submittedName>
</protein>
<name>A0A841EK71_9ACTN</name>
<feature type="compositionally biased region" description="Basic and acidic residues" evidence="2">
    <location>
        <begin position="15"/>
        <end position="28"/>
    </location>
</feature>
<keyword evidence="1" id="KW-0560">Oxidoreductase</keyword>
<dbReference type="InterPro" id="IPR036111">
    <property type="entry name" value="Mal/L-sulfo/L-lacto_DH-like_sf"/>
</dbReference>
<sequence length="122" mass="12510">MTRAVLGGPGRRVSPRAERGSDDPDGAVHRQNALSTDLDQAALGDGDGYAGFVRDTVEALKDLPRAEGTEEILHPGERSADIAEQRGEQGVPVGAKVWADVSAAAERLGAALPPTAAAAAQS</sequence>
<dbReference type="AlphaFoldDB" id="A0A841EK71"/>
<accession>A0A841EK71</accession>
<dbReference type="GO" id="GO:0016491">
    <property type="term" value="F:oxidoreductase activity"/>
    <property type="evidence" value="ECO:0007669"/>
    <property type="project" value="UniProtKB-KW"/>
</dbReference>
<reference evidence="3 4" key="1">
    <citation type="submission" date="2020-08" db="EMBL/GenBank/DDBJ databases">
        <title>Sequencing the genomes of 1000 actinobacteria strains.</title>
        <authorList>
            <person name="Klenk H.-P."/>
        </authorList>
    </citation>
    <scope>NUCLEOTIDE SEQUENCE [LARGE SCALE GENOMIC DNA]</scope>
    <source>
        <strain evidence="3 4">DSM 44593</strain>
    </source>
</reference>
<dbReference type="InterPro" id="IPR003767">
    <property type="entry name" value="Malate/L-lactate_DH-like"/>
</dbReference>
<dbReference type="Pfam" id="PF02615">
    <property type="entry name" value="Ldh_2"/>
    <property type="match status" value="1"/>
</dbReference>